<accession>A0A8B8IZI9</accession>
<dbReference type="InterPro" id="IPR045121">
    <property type="entry name" value="CoAse"/>
</dbReference>
<sequence>MGLAESAVPPALQRPEQFRPKRASVLMCLFEGDCGDLRIILTKRSSNLSTHSGEVSLPGGKAEEGDADDRETAMREAKEEIGLDPSLVTVVTVLEPFLSKR</sequence>
<comment type="cofactor">
    <cofactor evidence="1">
        <name>Mn(2+)</name>
        <dbReference type="ChEBI" id="CHEBI:29035"/>
    </cofactor>
</comment>
<dbReference type="Proteomes" id="UP000228380">
    <property type="component" value="Unplaced"/>
</dbReference>
<dbReference type="AlphaFoldDB" id="A0A8B8IZI9"/>
<dbReference type="GO" id="GO:0015938">
    <property type="term" value="P:coenzyme A catabolic process"/>
    <property type="evidence" value="ECO:0007669"/>
    <property type="project" value="TreeGrafter"/>
</dbReference>
<evidence type="ECO:0000313" key="9">
    <source>
        <dbReference type="Proteomes" id="UP000228380"/>
    </source>
</evidence>
<keyword evidence="3" id="KW-0479">Metal-binding</keyword>
<dbReference type="CDD" id="cd03426">
    <property type="entry name" value="NUDIX_CoAse_Nudt7"/>
    <property type="match status" value="1"/>
</dbReference>
<feature type="region of interest" description="Disordered" evidence="7">
    <location>
        <begin position="48"/>
        <end position="79"/>
    </location>
</feature>
<dbReference type="GO" id="GO:0010945">
    <property type="term" value="F:coenzyme A diphosphatase activity"/>
    <property type="evidence" value="ECO:0007669"/>
    <property type="project" value="InterPro"/>
</dbReference>
<evidence type="ECO:0000256" key="5">
    <source>
        <dbReference type="ARBA" id="ARBA00022842"/>
    </source>
</evidence>
<dbReference type="InterPro" id="IPR000086">
    <property type="entry name" value="NUDIX_hydrolase_dom"/>
</dbReference>
<protein>
    <submittedName>
        <fullName evidence="10">Nudix hydrolase 15, mitochondrial-like</fullName>
    </submittedName>
</protein>
<reference evidence="10" key="1">
    <citation type="submission" date="2025-08" db="UniProtKB">
        <authorList>
            <consortium name="RefSeq"/>
        </authorList>
    </citation>
    <scope>IDENTIFICATION</scope>
    <source>
        <tissue evidence="10">Young leaves</tissue>
    </source>
</reference>
<dbReference type="KEGG" id="pda:113461197"/>
<keyword evidence="5" id="KW-0460">Magnesium</keyword>
<keyword evidence="6" id="KW-0464">Manganese</keyword>
<dbReference type="RefSeq" id="XP_026656638.1">
    <property type="nucleotide sequence ID" value="XM_026800837.1"/>
</dbReference>
<feature type="domain" description="Nudix hydrolase" evidence="8">
    <location>
        <begin position="20"/>
        <end position="101"/>
    </location>
</feature>
<evidence type="ECO:0000313" key="10">
    <source>
        <dbReference type="RefSeq" id="XP_026656638.1"/>
    </source>
</evidence>
<dbReference type="Gene3D" id="3.90.79.10">
    <property type="entry name" value="Nucleoside Triphosphate Pyrophosphohydrolase"/>
    <property type="match status" value="1"/>
</dbReference>
<evidence type="ECO:0000256" key="7">
    <source>
        <dbReference type="SAM" id="MobiDB-lite"/>
    </source>
</evidence>
<dbReference type="InterPro" id="IPR015797">
    <property type="entry name" value="NUDIX_hydrolase-like_dom_sf"/>
</dbReference>
<keyword evidence="4" id="KW-0378">Hydrolase</keyword>
<dbReference type="GO" id="GO:0046872">
    <property type="term" value="F:metal ion binding"/>
    <property type="evidence" value="ECO:0007669"/>
    <property type="project" value="UniProtKB-KW"/>
</dbReference>
<dbReference type="PANTHER" id="PTHR12992">
    <property type="entry name" value="NUDIX HYDROLASE"/>
    <property type="match status" value="1"/>
</dbReference>
<organism evidence="9 10">
    <name type="scientific">Phoenix dactylifera</name>
    <name type="common">Date palm</name>
    <dbReference type="NCBI Taxonomy" id="42345"/>
    <lineage>
        <taxon>Eukaryota</taxon>
        <taxon>Viridiplantae</taxon>
        <taxon>Streptophyta</taxon>
        <taxon>Embryophyta</taxon>
        <taxon>Tracheophyta</taxon>
        <taxon>Spermatophyta</taxon>
        <taxon>Magnoliopsida</taxon>
        <taxon>Liliopsida</taxon>
        <taxon>Arecaceae</taxon>
        <taxon>Coryphoideae</taxon>
        <taxon>Phoeniceae</taxon>
        <taxon>Phoenix</taxon>
    </lineage>
</organism>
<evidence type="ECO:0000256" key="2">
    <source>
        <dbReference type="ARBA" id="ARBA00001946"/>
    </source>
</evidence>
<comment type="cofactor">
    <cofactor evidence="2">
        <name>Mg(2+)</name>
        <dbReference type="ChEBI" id="CHEBI:18420"/>
    </cofactor>
</comment>
<gene>
    <name evidence="10" type="primary">LOC113461197</name>
</gene>
<evidence type="ECO:0000259" key="8">
    <source>
        <dbReference type="PROSITE" id="PS51462"/>
    </source>
</evidence>
<proteinExistence type="predicted"/>
<dbReference type="PROSITE" id="PS51462">
    <property type="entry name" value="NUDIX"/>
    <property type="match status" value="1"/>
</dbReference>
<evidence type="ECO:0000256" key="1">
    <source>
        <dbReference type="ARBA" id="ARBA00001936"/>
    </source>
</evidence>
<dbReference type="SUPFAM" id="SSF55811">
    <property type="entry name" value="Nudix"/>
    <property type="match status" value="1"/>
</dbReference>
<dbReference type="GeneID" id="113461197"/>
<dbReference type="Pfam" id="PF00293">
    <property type="entry name" value="NUDIX"/>
    <property type="match status" value="1"/>
</dbReference>
<dbReference type="PANTHER" id="PTHR12992:SF24">
    <property type="entry name" value="PEROXISOMAL COENZYME A DIPHOSPHATASE NUDT7"/>
    <property type="match status" value="1"/>
</dbReference>
<evidence type="ECO:0000256" key="6">
    <source>
        <dbReference type="ARBA" id="ARBA00023211"/>
    </source>
</evidence>
<name>A0A8B8IZI9_PHODC</name>
<keyword evidence="9" id="KW-1185">Reference proteome</keyword>
<feature type="compositionally biased region" description="Basic and acidic residues" evidence="7">
    <location>
        <begin position="70"/>
        <end position="79"/>
    </location>
</feature>
<dbReference type="OrthoDB" id="206213at2759"/>
<evidence type="ECO:0000256" key="3">
    <source>
        <dbReference type="ARBA" id="ARBA00022723"/>
    </source>
</evidence>
<evidence type="ECO:0000256" key="4">
    <source>
        <dbReference type="ARBA" id="ARBA00022801"/>
    </source>
</evidence>